<keyword evidence="3" id="KW-1185">Reference proteome</keyword>
<comment type="caution">
    <text evidence="2">The sequence shown here is derived from an EMBL/GenBank/DDBJ whole genome shotgun (WGS) entry which is preliminary data.</text>
</comment>
<dbReference type="RefSeq" id="WP_370037137.1">
    <property type="nucleotide sequence ID" value="NZ_JBGBYS010000027.1"/>
</dbReference>
<organism evidence="2 3">
    <name type="scientific">Brevibacterium epidermidis</name>
    <dbReference type="NCBI Taxonomy" id="1698"/>
    <lineage>
        <taxon>Bacteria</taxon>
        <taxon>Bacillati</taxon>
        <taxon>Actinomycetota</taxon>
        <taxon>Actinomycetes</taxon>
        <taxon>Micrococcales</taxon>
        <taxon>Brevibacteriaceae</taxon>
        <taxon>Brevibacterium</taxon>
    </lineage>
</organism>
<proteinExistence type="predicted"/>
<feature type="region of interest" description="Disordered" evidence="1">
    <location>
        <begin position="135"/>
        <end position="156"/>
    </location>
</feature>
<dbReference type="EMBL" id="JBGBYS010000027">
    <property type="protein sequence ID" value="MEY9260320.1"/>
    <property type="molecule type" value="Genomic_DNA"/>
</dbReference>
<sequence length="156" mass="17905">MDFSFLPSDEIRDMINSAEDELARRQTQDAFNAELAMLQQKYRDALGIEPMDWQVWEEPDNALDAPGLDDKVEHNEKFYRSLRPCNLAVPGASGYRQVSRQGVPIVWIEPTEERDGYAKGERAIRGGVTYESLCDKNMNMPTPDSPFWEQVEESDE</sequence>
<evidence type="ECO:0000256" key="1">
    <source>
        <dbReference type="SAM" id="MobiDB-lite"/>
    </source>
</evidence>
<evidence type="ECO:0000313" key="3">
    <source>
        <dbReference type="Proteomes" id="UP001565435"/>
    </source>
</evidence>
<protein>
    <submittedName>
        <fullName evidence="2">Uncharacterized protein</fullName>
    </submittedName>
</protein>
<dbReference type="Proteomes" id="UP001565435">
    <property type="component" value="Unassembled WGS sequence"/>
</dbReference>
<name>A0ABV4EP79_BREEP</name>
<evidence type="ECO:0000313" key="2">
    <source>
        <dbReference type="EMBL" id="MEY9260320.1"/>
    </source>
</evidence>
<gene>
    <name evidence="2" type="ORF">ABH903_003363</name>
</gene>
<accession>A0ABV4EP79</accession>
<reference evidence="2 3" key="1">
    <citation type="submission" date="2024-07" db="EMBL/GenBank/DDBJ databases">
        <title>Mealworm larvae gut microbial communities from Newark, Delaware, USA.</title>
        <authorList>
            <person name="Blenner M."/>
        </authorList>
    </citation>
    <scope>NUCLEOTIDE SEQUENCE [LARGE SCALE GENOMIC DNA]</scope>
    <source>
        <strain evidence="2 3">UD i117</strain>
    </source>
</reference>